<evidence type="ECO:0000256" key="3">
    <source>
        <dbReference type="ARBA" id="ARBA00022729"/>
    </source>
</evidence>
<dbReference type="InterPro" id="IPR039910">
    <property type="entry name" value="D15-like"/>
</dbReference>
<keyword evidence="4" id="KW-0472">Membrane</keyword>
<gene>
    <name evidence="9" type="ORF">EFA69_16740</name>
</gene>
<dbReference type="InterPro" id="IPR000184">
    <property type="entry name" value="Bac_surfAg_D15"/>
</dbReference>
<evidence type="ECO:0008006" key="11">
    <source>
        <dbReference type="Google" id="ProtNLM"/>
    </source>
</evidence>
<dbReference type="EMBL" id="RJJE01000017">
    <property type="protein sequence ID" value="RNI27756.1"/>
    <property type="molecule type" value="Genomic_DNA"/>
</dbReference>
<evidence type="ECO:0000313" key="10">
    <source>
        <dbReference type="Proteomes" id="UP000271010"/>
    </source>
</evidence>
<feature type="coiled-coil region" evidence="6">
    <location>
        <begin position="120"/>
        <end position="147"/>
    </location>
</feature>
<dbReference type="GO" id="GO:0019867">
    <property type="term" value="C:outer membrane"/>
    <property type="evidence" value="ECO:0007669"/>
    <property type="project" value="InterPro"/>
</dbReference>
<keyword evidence="3" id="KW-0732">Signal</keyword>
<evidence type="ECO:0000313" key="9">
    <source>
        <dbReference type="EMBL" id="RNI27756.1"/>
    </source>
</evidence>
<feature type="domain" description="POTRA" evidence="8">
    <location>
        <begin position="153"/>
        <end position="203"/>
    </location>
</feature>
<protein>
    <recommendedName>
        <fullName evidence="11">Bacterial surface antigen (D15) domain-containing protein</fullName>
    </recommendedName>
</protein>
<evidence type="ECO:0000256" key="1">
    <source>
        <dbReference type="ARBA" id="ARBA00004370"/>
    </source>
</evidence>
<dbReference type="PANTHER" id="PTHR12815">
    <property type="entry name" value="SORTING AND ASSEMBLY MACHINERY SAMM50 PROTEIN FAMILY MEMBER"/>
    <property type="match status" value="1"/>
</dbReference>
<keyword evidence="6" id="KW-0175">Coiled coil</keyword>
<dbReference type="OrthoDB" id="9814535at2"/>
<evidence type="ECO:0000256" key="6">
    <source>
        <dbReference type="SAM" id="Coils"/>
    </source>
</evidence>
<dbReference type="InterPro" id="IPR010827">
    <property type="entry name" value="BamA/TamA_POTRA"/>
</dbReference>
<dbReference type="PANTHER" id="PTHR12815:SF47">
    <property type="entry name" value="TRANSLOCATION AND ASSEMBLY MODULE SUBUNIT TAMA"/>
    <property type="match status" value="1"/>
</dbReference>
<comment type="subcellular location">
    <subcellularLocation>
        <location evidence="1">Membrane</location>
    </subcellularLocation>
</comment>
<evidence type="ECO:0000259" key="7">
    <source>
        <dbReference type="Pfam" id="PF01103"/>
    </source>
</evidence>
<dbReference type="AlphaFoldDB" id="A0A3M9MQG5"/>
<organism evidence="9 10">
    <name type="scientific">Rufibacter immobilis</name>
    <dbReference type="NCBI Taxonomy" id="1348778"/>
    <lineage>
        <taxon>Bacteria</taxon>
        <taxon>Pseudomonadati</taxon>
        <taxon>Bacteroidota</taxon>
        <taxon>Cytophagia</taxon>
        <taxon>Cytophagales</taxon>
        <taxon>Hymenobacteraceae</taxon>
        <taxon>Rufibacter</taxon>
    </lineage>
</organism>
<keyword evidence="2" id="KW-0812">Transmembrane</keyword>
<dbReference type="Pfam" id="PF07244">
    <property type="entry name" value="POTRA"/>
    <property type="match status" value="1"/>
</dbReference>
<evidence type="ECO:0000256" key="4">
    <source>
        <dbReference type="ARBA" id="ARBA00023136"/>
    </source>
</evidence>
<feature type="domain" description="Bacterial surface antigen (D15)" evidence="7">
    <location>
        <begin position="448"/>
        <end position="829"/>
    </location>
</feature>
<evidence type="ECO:0000259" key="8">
    <source>
        <dbReference type="Pfam" id="PF07244"/>
    </source>
</evidence>
<reference evidence="9 10" key="1">
    <citation type="submission" date="2018-11" db="EMBL/GenBank/DDBJ databases">
        <title>Rufibacter latericius sp. nov., isolated from water in Baiyang Lake.</title>
        <authorList>
            <person name="Yang Y."/>
        </authorList>
    </citation>
    <scope>NUCLEOTIDE SEQUENCE [LARGE SCALE GENOMIC DNA]</scope>
    <source>
        <strain evidence="9 10">MCC P1</strain>
    </source>
</reference>
<keyword evidence="5" id="KW-0998">Cell outer membrane</keyword>
<proteinExistence type="predicted"/>
<name>A0A3M9MQG5_9BACT</name>
<dbReference type="Gene3D" id="2.40.160.50">
    <property type="entry name" value="membrane protein fhac: a member of the omp85/tpsb transporter family"/>
    <property type="match status" value="1"/>
</dbReference>
<keyword evidence="10" id="KW-1185">Reference proteome</keyword>
<evidence type="ECO:0000256" key="2">
    <source>
        <dbReference type="ARBA" id="ARBA00022692"/>
    </source>
</evidence>
<dbReference type="PROSITE" id="PS51257">
    <property type="entry name" value="PROKAR_LIPOPROTEIN"/>
    <property type="match status" value="1"/>
</dbReference>
<dbReference type="Proteomes" id="UP000271010">
    <property type="component" value="Unassembled WGS sequence"/>
</dbReference>
<sequence>MYFKSPFEIITFLRLKLRCYVFGAAFTMLGLVMGCSPTRHLAENERLLWRIKLEGVEQNNKSAITPLYQQKPNRRVLGAPIYLNLYYLGKSFYSPERIQTDIEQETQQYNRRIQRAGSDSLKVDKLIEKKENKLARLQNKKENGNWLMRTVGEPPAIFDSLKLEQTEEQVRIYLESKGFFKNQVSSATETRRKKVYVTLNVQEDKPFVLSQHTYEVADTTILRLLRENEPASFIKVKQNYDLALLTQERSRIEGLLKNNGFYDFRQQFVTFEADTSYEAYTVRLKTQVENPNDSTLHKMYTINEVYFTSDAGTNRFGRTRDTVELNNVHFLAYEQRVKPKILARKVIIRPGQNYSATRTLNNQRIISNLDVFKYTTISYTKVDSLATEPNKGLLNAQINTALLPRFQETSEVGGTFTEQVPGPYTSIRFRIRNIFGGAEIFDVGVRAGVEGQLQRNTTTVGRRTEVGADMGVTFPQILVPFRTNDLLVRFNPRTRLSTGYTYVDRNEYTRTNLDFSFDYIWQRLNIHQFSFSPLDINVISTTRIDPTFQQYLDTLARSGNPLNESFRNAFVSSINFTSLYNTANYNQSNDAKLVRIFVETGGLLWNYVAEQFKDLNTYRFAKLNVDYRRYHALGNNMTFVYRANGGVAKPLGDSRALPYDKYFFAGGSSSVRAWLPRRLGPGSSALINRTTGEADYLFEQTGEILLELNSEFRFRMFRFGSTNVNGALFVDAGNIWLFNERNTNPNPELYIAQPGAKFDFNRFYKELAVGTGFGVRLDFTFAILRFDIATKAYDPSLPQGNRFILNKFRSDKIFGAKTQTTFNLGIGYPF</sequence>
<accession>A0A3M9MQG5</accession>
<evidence type="ECO:0000256" key="5">
    <source>
        <dbReference type="ARBA" id="ARBA00023237"/>
    </source>
</evidence>
<dbReference type="Pfam" id="PF01103">
    <property type="entry name" value="Omp85"/>
    <property type="match status" value="1"/>
</dbReference>
<comment type="caution">
    <text evidence="9">The sequence shown here is derived from an EMBL/GenBank/DDBJ whole genome shotgun (WGS) entry which is preliminary data.</text>
</comment>